<accession>A0A9P7D3U6</accession>
<feature type="region of interest" description="Disordered" evidence="1">
    <location>
        <begin position="1"/>
        <end position="21"/>
    </location>
</feature>
<evidence type="ECO:0000256" key="1">
    <source>
        <dbReference type="SAM" id="MobiDB-lite"/>
    </source>
</evidence>
<proteinExistence type="predicted"/>
<dbReference type="AlphaFoldDB" id="A0A9P7D3U6"/>
<organism evidence="2 3">
    <name type="scientific">Suillus placidus</name>
    <dbReference type="NCBI Taxonomy" id="48579"/>
    <lineage>
        <taxon>Eukaryota</taxon>
        <taxon>Fungi</taxon>
        <taxon>Dikarya</taxon>
        <taxon>Basidiomycota</taxon>
        <taxon>Agaricomycotina</taxon>
        <taxon>Agaricomycetes</taxon>
        <taxon>Agaricomycetidae</taxon>
        <taxon>Boletales</taxon>
        <taxon>Suillineae</taxon>
        <taxon>Suillaceae</taxon>
        <taxon>Suillus</taxon>
    </lineage>
</organism>
<keyword evidence="3" id="KW-1185">Reference proteome</keyword>
<reference evidence="2" key="1">
    <citation type="journal article" date="2020" name="New Phytol.">
        <title>Comparative genomics reveals dynamic genome evolution in host specialist ectomycorrhizal fungi.</title>
        <authorList>
            <person name="Lofgren L.A."/>
            <person name="Nguyen N.H."/>
            <person name="Vilgalys R."/>
            <person name="Ruytinx J."/>
            <person name="Liao H.L."/>
            <person name="Branco S."/>
            <person name="Kuo A."/>
            <person name="LaButti K."/>
            <person name="Lipzen A."/>
            <person name="Andreopoulos W."/>
            <person name="Pangilinan J."/>
            <person name="Riley R."/>
            <person name="Hundley H."/>
            <person name="Na H."/>
            <person name="Barry K."/>
            <person name="Grigoriev I.V."/>
            <person name="Stajich J.E."/>
            <person name="Kennedy P.G."/>
        </authorList>
    </citation>
    <scope>NUCLEOTIDE SEQUENCE</scope>
    <source>
        <strain evidence="2">DOB743</strain>
    </source>
</reference>
<comment type="caution">
    <text evidence="2">The sequence shown here is derived from an EMBL/GenBank/DDBJ whole genome shotgun (WGS) entry which is preliminary data.</text>
</comment>
<dbReference type="EMBL" id="JABBWD010000017">
    <property type="protein sequence ID" value="KAG1778113.1"/>
    <property type="molecule type" value="Genomic_DNA"/>
</dbReference>
<feature type="region of interest" description="Disordered" evidence="1">
    <location>
        <begin position="174"/>
        <end position="204"/>
    </location>
</feature>
<gene>
    <name evidence="2" type="ORF">EV702DRAFT_1196524</name>
</gene>
<dbReference type="Proteomes" id="UP000714275">
    <property type="component" value="Unassembled WGS sequence"/>
</dbReference>
<sequence>MTTFDPAMLTVSPSPSPSPSPEALSLSTTALVLQEESAETRITRTWCAICDRVCTLVLTVLDARDELIEEQELWMREWSSLLVCVLDLFLAFSTNISLDDYDCLWQRWGSAKVCLHMEGEDTKALASGCKSHRTLEKLVKGWKAKAILPAVEQPEVATARPVARAVEVVLPAAGSSSKAPVEEEEHVTPPDMGEPAPGGRKSVPAAPRCERCVDGKLDCIAEKGKCCDACAHARKGCSLVPTRKAPKAAPTAHTTKIAKACKSTIELTKHVAASATGGDADESSSEAEVKIIGERAAEEKVIRGSCTIPPCAIKPLPAHAPPAPLSKGKAKAIDSEEVLALTFLENVDLKEEVAWLKEVLASVRYHARTEQVELISMSNWAYSMSQDWATVEQKMSELLD</sequence>
<dbReference type="OrthoDB" id="2687587at2759"/>
<name>A0A9P7D3U6_9AGAM</name>
<evidence type="ECO:0000313" key="2">
    <source>
        <dbReference type="EMBL" id="KAG1778113.1"/>
    </source>
</evidence>
<evidence type="ECO:0000313" key="3">
    <source>
        <dbReference type="Proteomes" id="UP000714275"/>
    </source>
</evidence>
<protein>
    <submittedName>
        <fullName evidence="2">Uncharacterized protein</fullName>
    </submittedName>
</protein>